<evidence type="ECO:0000313" key="2">
    <source>
        <dbReference type="EMBL" id="VAX36961.1"/>
    </source>
</evidence>
<name>A0A3B1DDN1_9ZZZZ</name>
<accession>A0A3B1DDN1</accession>
<dbReference type="EMBL" id="UOGJ01000113">
    <property type="protein sequence ID" value="VAX36961.1"/>
    <property type="molecule type" value="Genomic_DNA"/>
</dbReference>
<protein>
    <submittedName>
        <fullName evidence="2">Uncharacterized protein</fullName>
    </submittedName>
</protein>
<evidence type="ECO:0000256" key="1">
    <source>
        <dbReference type="SAM" id="MobiDB-lite"/>
    </source>
</evidence>
<dbReference type="PANTHER" id="PTHR30441:SF8">
    <property type="entry name" value="DUF748 DOMAIN-CONTAINING PROTEIN"/>
    <property type="match status" value="1"/>
</dbReference>
<dbReference type="GO" id="GO:0005886">
    <property type="term" value="C:plasma membrane"/>
    <property type="evidence" value="ECO:0007669"/>
    <property type="project" value="TreeGrafter"/>
</dbReference>
<reference evidence="2" key="1">
    <citation type="submission" date="2018-06" db="EMBL/GenBank/DDBJ databases">
        <authorList>
            <person name="Zhirakovskaya E."/>
        </authorList>
    </citation>
    <scope>NUCLEOTIDE SEQUENCE</scope>
</reference>
<dbReference type="AlphaFoldDB" id="A0A3B1DDN1"/>
<gene>
    <name evidence="2" type="ORF">MNBD_UNCLBAC01-1851</name>
</gene>
<dbReference type="InterPro" id="IPR008023">
    <property type="entry name" value="DUF748"/>
</dbReference>
<sequence>MFKLIRTIIFLGIIVIAVLAFKNVIIKSVVEKGVESATGLPLKIGSFNLGLTKTHIGIKEFQLFNPEGFPDEAMFTAPEVFVDYNLGNIIKGKIHLEEIRLNFDKLVVIKNANGELNLNVLKPKKKESDDQKSQPDSEEKKETKKKGKAPDIQIDHLLLKVGKVVYKDYSKGGEPSVKEFEVNLYEKFDNITNPEMLMTLIVQKVLAKTALSNLLNFDMQGSIDSVKEKMDSFKGKIKLPFNN</sequence>
<organism evidence="2">
    <name type="scientific">hydrothermal vent metagenome</name>
    <dbReference type="NCBI Taxonomy" id="652676"/>
    <lineage>
        <taxon>unclassified sequences</taxon>
        <taxon>metagenomes</taxon>
        <taxon>ecological metagenomes</taxon>
    </lineage>
</organism>
<feature type="compositionally biased region" description="Basic and acidic residues" evidence="1">
    <location>
        <begin position="126"/>
        <end position="142"/>
    </location>
</feature>
<dbReference type="Pfam" id="PF05359">
    <property type="entry name" value="DUF748"/>
    <property type="match status" value="1"/>
</dbReference>
<proteinExistence type="predicted"/>
<dbReference type="InterPro" id="IPR052894">
    <property type="entry name" value="AsmA-related"/>
</dbReference>
<feature type="region of interest" description="Disordered" evidence="1">
    <location>
        <begin position="122"/>
        <end position="149"/>
    </location>
</feature>
<dbReference type="GO" id="GO:0090313">
    <property type="term" value="P:regulation of protein targeting to membrane"/>
    <property type="evidence" value="ECO:0007669"/>
    <property type="project" value="TreeGrafter"/>
</dbReference>
<dbReference type="PANTHER" id="PTHR30441">
    <property type="entry name" value="DUF748 DOMAIN-CONTAINING PROTEIN"/>
    <property type="match status" value="1"/>
</dbReference>